<dbReference type="Gene3D" id="1.20.1070.10">
    <property type="entry name" value="Rhodopsin 7-helix transmembrane proteins"/>
    <property type="match status" value="1"/>
</dbReference>
<keyword evidence="15" id="KW-1185">Reference proteome</keyword>
<evidence type="ECO:0000256" key="12">
    <source>
        <dbReference type="SAM" id="Phobius"/>
    </source>
</evidence>
<feature type="domain" description="G-protein coupled receptors family 1 profile" evidence="13">
    <location>
        <begin position="94"/>
        <end position="342"/>
    </location>
</feature>
<keyword evidence="9" id="KW-0325">Glycoprotein</keyword>
<evidence type="ECO:0000256" key="10">
    <source>
        <dbReference type="ARBA" id="ARBA00023224"/>
    </source>
</evidence>
<dbReference type="GO" id="GO:0001973">
    <property type="term" value="P:G protein-coupled adenosine receptor signaling pathway"/>
    <property type="evidence" value="ECO:0007669"/>
    <property type="project" value="TreeGrafter"/>
</dbReference>
<feature type="region of interest" description="Disordered" evidence="11">
    <location>
        <begin position="418"/>
        <end position="441"/>
    </location>
</feature>
<dbReference type="Proteomes" id="UP001142055">
    <property type="component" value="Chromosome 1"/>
</dbReference>
<dbReference type="EMBL" id="JAPWDV010000001">
    <property type="protein sequence ID" value="KAJ6223072.1"/>
    <property type="molecule type" value="Genomic_DNA"/>
</dbReference>
<feature type="transmembrane region" description="Helical" evidence="12">
    <location>
        <begin position="326"/>
        <end position="345"/>
    </location>
</feature>
<evidence type="ECO:0000313" key="14">
    <source>
        <dbReference type="EMBL" id="KAJ6223072.1"/>
    </source>
</evidence>
<sequence>MVNRTDPFQFAKPSTNGFIHHSSYQQPPQSSSGSYGRSYGGGSNIPNQYSQYGMGMGQPMWPSSGMGPEESWNSWNRVFKLVVLSFVSTIGSMGSIFIISAITVIETFQVRGNCYLVSLAFGHLLVTILVLPASAIAIMADVTDDPDICHFQWILTISCMIVSILSFFFMAIDNYCGMNSLIRYHRCCTRFRIFIFILFSWVAAFTIPIVQHVQSWGPEFCADKRQWNISLDYHPYLIGSIAIITALTFIYFIRTLFKHKTYKLQLESSSSSSAAAKDANHFVLSDGYLLQSNVVVYLLSLLMWIPLTVTMVIDPINPIPQHYLNTVWYIALGNSCCYSYMYAATNRDFREAFNKLFYYCCCKSHVTFTRKGQTMRRTVANESMGLRVHIIPGLNIYAQRKDATQSYGHGGHGGGGGGGGMFGGHGGGGSSHGTRHGYPGHGTGFGGHSGAYFHKSTTHKSCEL</sequence>
<keyword evidence="3" id="KW-1003">Cell membrane</keyword>
<protein>
    <recommendedName>
        <fullName evidence="13">G-protein coupled receptors family 1 profile domain-containing protein</fullName>
    </recommendedName>
</protein>
<dbReference type="OMA" id="SICHFQW"/>
<dbReference type="InterPro" id="IPR017452">
    <property type="entry name" value="GPCR_Rhodpsn_7TM"/>
</dbReference>
<dbReference type="GO" id="GO:0005886">
    <property type="term" value="C:plasma membrane"/>
    <property type="evidence" value="ECO:0007669"/>
    <property type="project" value="UniProtKB-SubCell"/>
</dbReference>
<evidence type="ECO:0000256" key="11">
    <source>
        <dbReference type="SAM" id="MobiDB-lite"/>
    </source>
</evidence>
<evidence type="ECO:0000256" key="9">
    <source>
        <dbReference type="ARBA" id="ARBA00023180"/>
    </source>
</evidence>
<proteinExistence type="inferred from homology"/>
<evidence type="ECO:0000256" key="6">
    <source>
        <dbReference type="ARBA" id="ARBA00023040"/>
    </source>
</evidence>
<dbReference type="Pfam" id="PF00001">
    <property type="entry name" value="7tm_1"/>
    <property type="match status" value="1"/>
</dbReference>
<dbReference type="InterPro" id="IPR000276">
    <property type="entry name" value="GPCR_Rhodpsn"/>
</dbReference>
<name>A0A9Q0MCH6_BLOTA</name>
<dbReference type="PANTHER" id="PTHR24246:SF27">
    <property type="entry name" value="ADENOSINE RECEPTOR, ISOFORM A"/>
    <property type="match status" value="1"/>
</dbReference>
<keyword evidence="10" id="KW-0807">Transducer</keyword>
<evidence type="ECO:0000313" key="15">
    <source>
        <dbReference type="Proteomes" id="UP001142055"/>
    </source>
</evidence>
<feature type="transmembrane region" description="Helical" evidence="12">
    <location>
        <begin position="151"/>
        <end position="172"/>
    </location>
</feature>
<dbReference type="GO" id="GO:0007189">
    <property type="term" value="P:adenylate cyclase-activating G protein-coupled receptor signaling pathway"/>
    <property type="evidence" value="ECO:0007669"/>
    <property type="project" value="TreeGrafter"/>
</dbReference>
<comment type="caution">
    <text evidence="14">The sequence shown here is derived from an EMBL/GenBank/DDBJ whole genome shotgun (WGS) entry which is preliminary data.</text>
</comment>
<dbReference type="AlphaFoldDB" id="A0A9Q0MCH6"/>
<evidence type="ECO:0000256" key="8">
    <source>
        <dbReference type="ARBA" id="ARBA00023170"/>
    </source>
</evidence>
<evidence type="ECO:0000259" key="13">
    <source>
        <dbReference type="PROSITE" id="PS50262"/>
    </source>
</evidence>
<organism evidence="14 15">
    <name type="scientific">Blomia tropicalis</name>
    <name type="common">Mite</name>
    <dbReference type="NCBI Taxonomy" id="40697"/>
    <lineage>
        <taxon>Eukaryota</taxon>
        <taxon>Metazoa</taxon>
        <taxon>Ecdysozoa</taxon>
        <taxon>Arthropoda</taxon>
        <taxon>Chelicerata</taxon>
        <taxon>Arachnida</taxon>
        <taxon>Acari</taxon>
        <taxon>Acariformes</taxon>
        <taxon>Sarcoptiformes</taxon>
        <taxon>Astigmata</taxon>
        <taxon>Glycyphagoidea</taxon>
        <taxon>Echimyopodidae</taxon>
        <taxon>Blomia</taxon>
    </lineage>
</organism>
<keyword evidence="5 12" id="KW-1133">Transmembrane helix</keyword>
<keyword evidence="7 12" id="KW-0472">Membrane</keyword>
<feature type="compositionally biased region" description="Gly residues" evidence="11">
    <location>
        <begin position="418"/>
        <end position="431"/>
    </location>
</feature>
<feature type="transmembrane region" description="Helical" evidence="12">
    <location>
        <begin position="193"/>
        <end position="213"/>
    </location>
</feature>
<keyword evidence="8" id="KW-0675">Receptor</keyword>
<dbReference type="SUPFAM" id="SSF81321">
    <property type="entry name" value="Family A G protein-coupled receptor-like"/>
    <property type="match status" value="1"/>
</dbReference>
<keyword evidence="4 12" id="KW-0812">Transmembrane</keyword>
<feature type="transmembrane region" description="Helical" evidence="12">
    <location>
        <begin position="78"/>
        <end position="102"/>
    </location>
</feature>
<feature type="transmembrane region" description="Helical" evidence="12">
    <location>
        <begin position="294"/>
        <end position="314"/>
    </location>
</feature>
<gene>
    <name evidence="14" type="ORF">RDWZM_001617</name>
</gene>
<evidence type="ECO:0000256" key="3">
    <source>
        <dbReference type="ARBA" id="ARBA00022475"/>
    </source>
</evidence>
<dbReference type="PROSITE" id="PS50262">
    <property type="entry name" value="G_PROTEIN_RECEP_F1_2"/>
    <property type="match status" value="1"/>
</dbReference>
<accession>A0A9Q0MCH6</accession>
<feature type="transmembrane region" description="Helical" evidence="12">
    <location>
        <begin position="233"/>
        <end position="253"/>
    </location>
</feature>
<dbReference type="GO" id="GO:0004930">
    <property type="term" value="F:G protein-coupled receptor activity"/>
    <property type="evidence" value="ECO:0007669"/>
    <property type="project" value="UniProtKB-KW"/>
</dbReference>
<evidence type="ECO:0000256" key="1">
    <source>
        <dbReference type="ARBA" id="ARBA00004651"/>
    </source>
</evidence>
<feature type="compositionally biased region" description="Low complexity" evidence="11">
    <location>
        <begin position="22"/>
        <end position="37"/>
    </location>
</feature>
<keyword evidence="6" id="KW-0297">G-protein coupled receptor</keyword>
<evidence type="ECO:0000256" key="7">
    <source>
        <dbReference type="ARBA" id="ARBA00023136"/>
    </source>
</evidence>
<reference evidence="14" key="1">
    <citation type="submission" date="2022-12" db="EMBL/GenBank/DDBJ databases">
        <title>Genome assemblies of Blomia tropicalis.</title>
        <authorList>
            <person name="Cui Y."/>
        </authorList>
    </citation>
    <scope>NUCLEOTIDE SEQUENCE</scope>
    <source>
        <tissue evidence="14">Adult mites</tissue>
    </source>
</reference>
<comment type="subcellular location">
    <subcellularLocation>
        <location evidence="1">Cell membrane</location>
        <topology evidence="1">Multi-pass membrane protein</topology>
    </subcellularLocation>
</comment>
<dbReference type="PRINTS" id="PR00237">
    <property type="entry name" value="GPCRRHODOPSN"/>
</dbReference>
<evidence type="ECO:0000256" key="4">
    <source>
        <dbReference type="ARBA" id="ARBA00022692"/>
    </source>
</evidence>
<comment type="similarity">
    <text evidence="2">Belongs to the G-protein coupled receptor 1 family.</text>
</comment>
<feature type="region of interest" description="Disordered" evidence="11">
    <location>
        <begin position="11"/>
        <end position="38"/>
    </location>
</feature>
<evidence type="ECO:0000256" key="5">
    <source>
        <dbReference type="ARBA" id="ARBA00022989"/>
    </source>
</evidence>
<feature type="transmembrane region" description="Helical" evidence="12">
    <location>
        <begin position="114"/>
        <end position="139"/>
    </location>
</feature>
<dbReference type="PANTHER" id="PTHR24246">
    <property type="entry name" value="OLFACTORY RECEPTOR AND ADENOSINE RECEPTOR"/>
    <property type="match status" value="1"/>
</dbReference>
<evidence type="ECO:0000256" key="2">
    <source>
        <dbReference type="ARBA" id="ARBA00010663"/>
    </source>
</evidence>